<evidence type="ECO:0000313" key="3">
    <source>
        <dbReference type="Proteomes" id="UP001596043"/>
    </source>
</evidence>
<keyword evidence="3" id="KW-1185">Reference proteome</keyword>
<keyword evidence="1" id="KW-0472">Membrane</keyword>
<protein>
    <submittedName>
        <fullName evidence="2">Uncharacterized protein</fullName>
    </submittedName>
</protein>
<evidence type="ECO:0000313" key="2">
    <source>
        <dbReference type="EMBL" id="MFC4636485.1"/>
    </source>
</evidence>
<dbReference type="RefSeq" id="WP_379982722.1">
    <property type="nucleotide sequence ID" value="NZ_JBHSFV010000020.1"/>
</dbReference>
<proteinExistence type="predicted"/>
<sequence>MKTLIVLITILSLSWSSFSQGLKPIVYPIDGESYFCFTLWQSKYIAKTFEKAKLQQGIINLLESQKKELLLLQEVKDSTILFLEKKNTNQSLVIDNKNLAYKALVIDNKTLTKKVKRQGFTNTVFGGAILVLVGVLIIK</sequence>
<name>A0ABV9I5B8_9FLAO</name>
<gene>
    <name evidence="2" type="ORF">ACFO3O_21445</name>
</gene>
<organism evidence="2 3">
    <name type="scientific">Dokdonia ponticola</name>
    <dbReference type="NCBI Taxonomy" id="2041041"/>
    <lineage>
        <taxon>Bacteria</taxon>
        <taxon>Pseudomonadati</taxon>
        <taxon>Bacteroidota</taxon>
        <taxon>Flavobacteriia</taxon>
        <taxon>Flavobacteriales</taxon>
        <taxon>Flavobacteriaceae</taxon>
        <taxon>Dokdonia</taxon>
    </lineage>
</organism>
<keyword evidence="1" id="KW-1133">Transmembrane helix</keyword>
<comment type="caution">
    <text evidence="2">The sequence shown here is derived from an EMBL/GenBank/DDBJ whole genome shotgun (WGS) entry which is preliminary data.</text>
</comment>
<evidence type="ECO:0000256" key="1">
    <source>
        <dbReference type="SAM" id="Phobius"/>
    </source>
</evidence>
<dbReference type="EMBL" id="JBHSFV010000020">
    <property type="protein sequence ID" value="MFC4636485.1"/>
    <property type="molecule type" value="Genomic_DNA"/>
</dbReference>
<keyword evidence="1" id="KW-0812">Transmembrane</keyword>
<feature type="transmembrane region" description="Helical" evidence="1">
    <location>
        <begin position="119"/>
        <end position="138"/>
    </location>
</feature>
<dbReference type="Proteomes" id="UP001596043">
    <property type="component" value="Unassembled WGS sequence"/>
</dbReference>
<reference evidence="3" key="1">
    <citation type="journal article" date="2019" name="Int. J. Syst. Evol. Microbiol.">
        <title>The Global Catalogue of Microorganisms (GCM) 10K type strain sequencing project: providing services to taxonomists for standard genome sequencing and annotation.</title>
        <authorList>
            <consortium name="The Broad Institute Genomics Platform"/>
            <consortium name="The Broad Institute Genome Sequencing Center for Infectious Disease"/>
            <person name="Wu L."/>
            <person name="Ma J."/>
        </authorList>
    </citation>
    <scope>NUCLEOTIDE SEQUENCE [LARGE SCALE GENOMIC DNA]</scope>
    <source>
        <strain evidence="3">YJ-61-S</strain>
    </source>
</reference>
<accession>A0ABV9I5B8</accession>